<protein>
    <submittedName>
        <fullName evidence="2">Flp pilus assembly protein TadG</fullName>
    </submittedName>
</protein>
<proteinExistence type="predicted"/>
<keyword evidence="3" id="KW-1185">Reference proteome</keyword>
<dbReference type="InterPro" id="IPR012495">
    <property type="entry name" value="TadE-like_dom"/>
</dbReference>
<organism evidence="2 3">
    <name type="scientific">Acidocella aromatica</name>
    <dbReference type="NCBI Taxonomy" id="1303579"/>
    <lineage>
        <taxon>Bacteria</taxon>
        <taxon>Pseudomonadati</taxon>
        <taxon>Pseudomonadota</taxon>
        <taxon>Alphaproteobacteria</taxon>
        <taxon>Acetobacterales</taxon>
        <taxon>Acidocellaceae</taxon>
        <taxon>Acidocella</taxon>
    </lineage>
</organism>
<evidence type="ECO:0000313" key="3">
    <source>
        <dbReference type="Proteomes" id="UP000553706"/>
    </source>
</evidence>
<dbReference type="EMBL" id="JACHFJ010000007">
    <property type="protein sequence ID" value="MBB5373538.1"/>
    <property type="molecule type" value="Genomic_DNA"/>
</dbReference>
<evidence type="ECO:0000313" key="2">
    <source>
        <dbReference type="EMBL" id="MBB5373538.1"/>
    </source>
</evidence>
<dbReference type="AlphaFoldDB" id="A0A840VCB6"/>
<sequence>MPLAKMLLTRLTAFAHARSGAAAVEFALLGLSTFAFFFAILNLGLLGFTLTTLQRAVEMTARTAAVNATAAGSSTGSGVCPSVSDVTGYFNQYVGRMIPKAGTAQGPTLTFYTNASGKPVSFTGPWVNSTSNAPTGTYIALGASYTWSPIGFAKLISIPLTIKTVAFAMGSPSCADD</sequence>
<dbReference type="RefSeq" id="WP_183266542.1">
    <property type="nucleotide sequence ID" value="NZ_JACHFJ010000007.1"/>
</dbReference>
<feature type="domain" description="TadE-like" evidence="1">
    <location>
        <begin position="20"/>
        <end position="62"/>
    </location>
</feature>
<comment type="caution">
    <text evidence="2">The sequence shown here is derived from an EMBL/GenBank/DDBJ whole genome shotgun (WGS) entry which is preliminary data.</text>
</comment>
<evidence type="ECO:0000259" key="1">
    <source>
        <dbReference type="Pfam" id="PF07811"/>
    </source>
</evidence>
<accession>A0A840VCB6</accession>
<dbReference type="Proteomes" id="UP000553706">
    <property type="component" value="Unassembled WGS sequence"/>
</dbReference>
<reference evidence="2 3" key="1">
    <citation type="submission" date="2020-08" db="EMBL/GenBank/DDBJ databases">
        <title>Genomic Encyclopedia of Type Strains, Phase IV (KMG-IV): sequencing the most valuable type-strain genomes for metagenomic binning, comparative biology and taxonomic classification.</title>
        <authorList>
            <person name="Goeker M."/>
        </authorList>
    </citation>
    <scope>NUCLEOTIDE SEQUENCE [LARGE SCALE GENOMIC DNA]</scope>
    <source>
        <strain evidence="2 3">DSM 27026</strain>
    </source>
</reference>
<name>A0A840VCB6_9PROT</name>
<gene>
    <name evidence="2" type="ORF">HNP71_001798</name>
</gene>
<dbReference type="Pfam" id="PF07811">
    <property type="entry name" value="TadE"/>
    <property type="match status" value="1"/>
</dbReference>